<dbReference type="InterPro" id="IPR004875">
    <property type="entry name" value="DDE_SF_endonuclease_dom"/>
</dbReference>
<evidence type="ECO:0000259" key="1">
    <source>
        <dbReference type="Pfam" id="PF03184"/>
    </source>
</evidence>
<dbReference type="Proteomes" id="UP000284702">
    <property type="component" value="Unassembled WGS sequence"/>
</dbReference>
<dbReference type="GO" id="GO:0005634">
    <property type="term" value="C:nucleus"/>
    <property type="evidence" value="ECO:0007669"/>
    <property type="project" value="TreeGrafter"/>
</dbReference>
<keyword evidence="3" id="KW-1185">Reference proteome</keyword>
<dbReference type="GO" id="GO:0003677">
    <property type="term" value="F:DNA binding"/>
    <property type="evidence" value="ECO:0007669"/>
    <property type="project" value="TreeGrafter"/>
</dbReference>
<organism evidence="2 3">
    <name type="scientific">Aphanomyces astaci</name>
    <name type="common">Crayfish plague agent</name>
    <dbReference type="NCBI Taxonomy" id="112090"/>
    <lineage>
        <taxon>Eukaryota</taxon>
        <taxon>Sar</taxon>
        <taxon>Stramenopiles</taxon>
        <taxon>Oomycota</taxon>
        <taxon>Saprolegniomycetes</taxon>
        <taxon>Saprolegniales</taxon>
        <taxon>Verrucalvaceae</taxon>
        <taxon>Aphanomyces</taxon>
    </lineage>
</organism>
<accession>A0A3R7W987</accession>
<dbReference type="EMBL" id="MZMZ02004299">
    <property type="protein sequence ID" value="RQM19461.1"/>
    <property type="molecule type" value="Genomic_DNA"/>
</dbReference>
<evidence type="ECO:0000313" key="2">
    <source>
        <dbReference type="EMBL" id="RQM19461.1"/>
    </source>
</evidence>
<dbReference type="PANTHER" id="PTHR19303:SF57">
    <property type="entry name" value="HTH CENPB-TYPE DOMAIN-CONTAINING PROTEIN"/>
    <property type="match status" value="1"/>
</dbReference>
<dbReference type="AlphaFoldDB" id="A0A3R7W987"/>
<dbReference type="VEuPathDB" id="FungiDB:H257_05558"/>
<sequence>MYALLGPCSSLRLFAKSYHIPEATFRRWVANSSSYLAKKTHGPWATLHGKGRLESVEFSSDLVAFMESVRDGEHFVTTAHLVTWMKSHRPLWLKAYMDAKLNDDRAYKSLLQWCLKFANRHGYSHRVPCAAKATQSELQVVQEAFSAEFFSKFGHLPRRAWINVDETPVYYDMPPGKTLAKVGKSSRVKETQKHSDRITVVLSIRANVQMPDIDCPSVVLADNLKCHVSKKSYKILEDELFSVAYLQPLPANTTSVLQPLDVGVMGPFKQMCRSEWIKEKKVVTTAEKRLAMIKRSIKVWDAMKEDTIRKSFEKALTIFEI</sequence>
<proteinExistence type="predicted"/>
<evidence type="ECO:0000313" key="3">
    <source>
        <dbReference type="Proteomes" id="UP000284702"/>
    </source>
</evidence>
<feature type="domain" description="DDE-1" evidence="1">
    <location>
        <begin position="218"/>
        <end position="312"/>
    </location>
</feature>
<dbReference type="PANTHER" id="PTHR19303">
    <property type="entry name" value="TRANSPOSON"/>
    <property type="match status" value="1"/>
</dbReference>
<protein>
    <recommendedName>
        <fullName evidence="1">DDE-1 domain-containing protein</fullName>
    </recommendedName>
</protein>
<comment type="caution">
    <text evidence="2">The sequence shown here is derived from an EMBL/GenBank/DDBJ whole genome shotgun (WGS) entry which is preliminary data.</text>
</comment>
<gene>
    <name evidence="2" type="ORF">B5M09_011256</name>
</gene>
<dbReference type="Pfam" id="PF03184">
    <property type="entry name" value="DDE_1"/>
    <property type="match status" value="1"/>
</dbReference>
<dbReference type="InterPro" id="IPR050863">
    <property type="entry name" value="CenT-Element_Derived"/>
</dbReference>
<reference evidence="2" key="1">
    <citation type="submission" date="2018-07" db="EMBL/GenBank/DDBJ databases">
        <title>Annotation of Aphanomyces astaci genome assembly.</title>
        <authorList>
            <person name="Studholme D.J."/>
        </authorList>
    </citation>
    <scope>NUCLEOTIDE SEQUENCE [LARGE SCALE GENOMIC DNA]</scope>
    <source>
        <strain evidence="2">Pc</strain>
    </source>
</reference>
<name>A0A3R7W987_APHAT</name>